<evidence type="ECO:0000256" key="3">
    <source>
        <dbReference type="ARBA" id="ARBA00007812"/>
    </source>
</evidence>
<evidence type="ECO:0000259" key="13">
    <source>
        <dbReference type="Pfam" id="PF02776"/>
    </source>
</evidence>
<dbReference type="InterPro" id="IPR029061">
    <property type="entry name" value="THDP-binding"/>
</dbReference>
<evidence type="ECO:0000313" key="14">
    <source>
        <dbReference type="EMBL" id="RDW92718.1"/>
    </source>
</evidence>
<organism evidence="14 15">
    <name type="scientific">Aspergillus mulundensis</name>
    <dbReference type="NCBI Taxonomy" id="1810919"/>
    <lineage>
        <taxon>Eukaryota</taxon>
        <taxon>Fungi</taxon>
        <taxon>Dikarya</taxon>
        <taxon>Ascomycota</taxon>
        <taxon>Pezizomycotina</taxon>
        <taxon>Eurotiomycetes</taxon>
        <taxon>Eurotiomycetidae</taxon>
        <taxon>Eurotiales</taxon>
        <taxon>Aspergillaceae</taxon>
        <taxon>Aspergillus</taxon>
        <taxon>Aspergillus subgen. Nidulantes</taxon>
    </lineage>
</organism>
<dbReference type="PANTHER" id="PTHR43452">
    <property type="entry name" value="PYRUVATE DECARBOXYLASE"/>
    <property type="match status" value="1"/>
</dbReference>
<comment type="cofactor">
    <cofactor evidence="2">
        <name>thiamine diphosphate</name>
        <dbReference type="ChEBI" id="CHEBI:58937"/>
    </cofactor>
</comment>
<reference evidence="14 15" key="1">
    <citation type="journal article" date="2018" name="IMA Fungus">
        <title>IMA Genome-F 9: Draft genome sequence of Annulohypoxylon stygium, Aspergillus mulundensis, Berkeleyomyces basicola (syn. Thielaviopsis basicola), Ceratocystis smalleyi, two Cercospora beticola strains, Coleophoma cylindrospora, Fusarium fracticaudum, Phialophora cf. hyalina, and Morchella septimelata.</title>
        <authorList>
            <person name="Wingfield B.D."/>
            <person name="Bills G.F."/>
            <person name="Dong Y."/>
            <person name="Huang W."/>
            <person name="Nel W.J."/>
            <person name="Swalarsk-Parry B.S."/>
            <person name="Vaghefi N."/>
            <person name="Wilken P.M."/>
            <person name="An Z."/>
            <person name="de Beer Z.W."/>
            <person name="De Vos L."/>
            <person name="Chen L."/>
            <person name="Duong T.A."/>
            <person name="Gao Y."/>
            <person name="Hammerbacher A."/>
            <person name="Kikkert J.R."/>
            <person name="Li Y."/>
            <person name="Li H."/>
            <person name="Li K."/>
            <person name="Li Q."/>
            <person name="Liu X."/>
            <person name="Ma X."/>
            <person name="Naidoo K."/>
            <person name="Pethybridge S.J."/>
            <person name="Sun J."/>
            <person name="Steenkamp E.T."/>
            <person name="van der Nest M.A."/>
            <person name="van Wyk S."/>
            <person name="Wingfield M.J."/>
            <person name="Xiong C."/>
            <person name="Yue Q."/>
            <person name="Zhang X."/>
        </authorList>
    </citation>
    <scope>NUCLEOTIDE SEQUENCE [LARGE SCALE GENOMIC DNA]</scope>
    <source>
        <strain evidence="14 15">DSM 5745</strain>
    </source>
</reference>
<evidence type="ECO:0000256" key="4">
    <source>
        <dbReference type="ARBA" id="ARBA00013202"/>
    </source>
</evidence>
<dbReference type="Proteomes" id="UP000256690">
    <property type="component" value="Unassembled WGS sequence"/>
</dbReference>
<dbReference type="PANTHER" id="PTHR43452:SF11">
    <property type="entry name" value="PYRUVATE DECARBOXYLASE"/>
    <property type="match status" value="1"/>
</dbReference>
<dbReference type="GO" id="GO:0000949">
    <property type="term" value="P:aromatic amino acid family catabolic process to alcohol via Ehrlich pathway"/>
    <property type="evidence" value="ECO:0007669"/>
    <property type="project" value="TreeGrafter"/>
</dbReference>
<dbReference type="GO" id="GO:0004737">
    <property type="term" value="F:pyruvate decarboxylase activity"/>
    <property type="evidence" value="ECO:0007669"/>
    <property type="project" value="UniProtKB-EC"/>
</dbReference>
<proteinExistence type="inferred from homology"/>
<feature type="domain" description="Thiamine pyrophosphate enzyme central" evidence="11">
    <location>
        <begin position="199"/>
        <end position="321"/>
    </location>
</feature>
<dbReference type="Pfam" id="PF00205">
    <property type="entry name" value="TPP_enzyme_M"/>
    <property type="match status" value="1"/>
</dbReference>
<dbReference type="CDD" id="cd07038">
    <property type="entry name" value="TPP_PYR_PDC_IPDC_like"/>
    <property type="match status" value="1"/>
</dbReference>
<evidence type="ECO:0000256" key="8">
    <source>
        <dbReference type="ARBA" id="ARBA00022842"/>
    </source>
</evidence>
<keyword evidence="7" id="KW-0210">Decarboxylase</keyword>
<keyword evidence="8" id="KW-0460">Magnesium</keyword>
<dbReference type="InterPro" id="IPR047213">
    <property type="entry name" value="TPP_PYR_PDC_IPDC-like"/>
</dbReference>
<dbReference type="SUPFAM" id="SSF52518">
    <property type="entry name" value="Thiamin diphosphate-binding fold (THDP-binding)"/>
    <property type="match status" value="2"/>
</dbReference>
<gene>
    <name evidence="14" type="ORF">DSM5745_00040</name>
</gene>
<dbReference type="InterPro" id="IPR011766">
    <property type="entry name" value="TPP_enzyme_TPP-bd"/>
</dbReference>
<feature type="domain" description="Thiamine pyrophosphate enzyme N-terminal TPP-binding" evidence="13">
    <location>
        <begin position="6"/>
        <end position="116"/>
    </location>
</feature>
<dbReference type="Gene3D" id="3.40.50.970">
    <property type="match status" value="2"/>
</dbReference>
<comment type="catalytic activity">
    <reaction evidence="1">
        <text>a 2-oxocarboxylate + H(+) = an aldehyde + CO2</text>
        <dbReference type="Rhea" id="RHEA:11628"/>
        <dbReference type="ChEBI" id="CHEBI:15378"/>
        <dbReference type="ChEBI" id="CHEBI:16526"/>
        <dbReference type="ChEBI" id="CHEBI:17478"/>
        <dbReference type="ChEBI" id="CHEBI:35179"/>
        <dbReference type="EC" id="4.1.1.1"/>
    </reaction>
</comment>
<feature type="domain" description="Thiamine pyrophosphate enzyme TPP-binding" evidence="12">
    <location>
        <begin position="403"/>
        <end position="488"/>
    </location>
</feature>
<evidence type="ECO:0000259" key="11">
    <source>
        <dbReference type="Pfam" id="PF00205"/>
    </source>
</evidence>
<keyword evidence="10" id="KW-0456">Lyase</keyword>
<evidence type="ECO:0000256" key="9">
    <source>
        <dbReference type="ARBA" id="ARBA00023052"/>
    </source>
</evidence>
<dbReference type="InterPro" id="IPR012000">
    <property type="entry name" value="Thiamin_PyroP_enz_cen_dom"/>
</dbReference>
<keyword evidence="6" id="KW-0479">Metal-binding</keyword>
<evidence type="ECO:0000256" key="7">
    <source>
        <dbReference type="ARBA" id="ARBA00022793"/>
    </source>
</evidence>
<evidence type="ECO:0000256" key="6">
    <source>
        <dbReference type="ARBA" id="ARBA00022723"/>
    </source>
</evidence>
<dbReference type="GO" id="GO:0005829">
    <property type="term" value="C:cytosol"/>
    <property type="evidence" value="ECO:0007669"/>
    <property type="project" value="TreeGrafter"/>
</dbReference>
<dbReference type="FunFam" id="3.40.50.970:FF:000024">
    <property type="entry name" value="Pyruvate decarboxylase isozyme"/>
    <property type="match status" value="1"/>
</dbReference>
<dbReference type="GO" id="GO:0005634">
    <property type="term" value="C:nucleus"/>
    <property type="evidence" value="ECO:0007669"/>
    <property type="project" value="TreeGrafter"/>
</dbReference>
<comment type="caution">
    <text evidence="14">The sequence shown here is derived from an EMBL/GenBank/DDBJ whole genome shotgun (WGS) entry which is preliminary data.</text>
</comment>
<dbReference type="InterPro" id="IPR012110">
    <property type="entry name" value="PDC/IPDC-like"/>
</dbReference>
<dbReference type="STRING" id="1810919.A0A3D8T3Z3"/>
<dbReference type="Pfam" id="PF02776">
    <property type="entry name" value="TPP_enzyme_N"/>
    <property type="match status" value="1"/>
</dbReference>
<evidence type="ECO:0000256" key="10">
    <source>
        <dbReference type="ARBA" id="ARBA00023239"/>
    </source>
</evidence>
<dbReference type="Gene3D" id="3.40.50.1220">
    <property type="entry name" value="TPP-binding domain"/>
    <property type="match status" value="1"/>
</dbReference>
<evidence type="ECO:0000256" key="2">
    <source>
        <dbReference type="ARBA" id="ARBA00001964"/>
    </source>
</evidence>
<sequence length="1195" mass="132614">MPSTSLAEYLFNRLRQLGIGSIHGVPGDYNLALLDYVEPAGLRWVGNTNELNAAYAADGYARIKGVGALITTFGVGELSAVNAIAGAYAERAAVVHIVGTPARAAQEGRKLFHHTLNDGEFRRFANIYAQVTVAQAKIWDAGTAPRQIDDVLRQCLVQSRPVYIEVPVDLVGAEVVEVGLLDSIKLDAVSPSSKSDRILARIIDRIYNAKHPILLVDGESRPMGIVEAVQALVTSSGWPTWCTGFAKGLLNETLPNFHGIYRGSYDSPAVTKLFDQCDLVLFFGPHLSSSNSYGYSSIPEVEKTISFTDNEVNIGTEVIRDVHANFVITRLAQCLDLNKISRYDPYPDLPRDSLLSFSTAKVEESISQDRVWRLVANFLRQGDIVLGETGTAGHGVREMALPKHARLFTPVTWLSIGYMLPAAQGASLAQEELISSSSYHGISDARTVLFIGDGSFQMTAQEMATIIRLDLDVVVFLINNDGYTIERCIHGRKQVYNDIGRWRYLEAPKLFGARSDTFTASVRTWGELRKVLEDERLRKGKGLRMVEVVMDREDAPQGPLLEYLRDQKARDLVIANTVHLYPTTPTTSSPTATPPNRYPNPGYVGSSSHSVIFNHIPPAPDASGTFSREETTTTLATAARPQPEDELLLHQGAESLRNLFDAFPLPSMKELVKVWLTSGANLSLTGGIIQHCIDAINLLVPTTSDDWHVLNARNLLTNSGRPLELDSPTFPEFCAQFIDHDLRWEMLGIFLAAVTRAAIDTPFFPSLYASDERRYTLRRLCTRACDYALELSLSLDCLNDLQVFLQYENWILHTHVYGDQSYSSWRKLGDLISSIYARGYHEKLPDGNPGPPFFVAEMRKAVFARAYSADKNVAIFVGRPPRMNRHFCHFQVPCCSPGSDVWLLSVSRSGQASDTNVCHWDPDTKASFMAESRWTALCATLKEDLLYLHREHSGGTVAFRERASEIKLRADEQFRLLPSHFQHCGSLRARARALDRFEGDFLGAVRLNHLHVLFLLQLLQLDSPAQPDPPIIEVAEEMVLIVVDLILLRDRLVNSGTSLVWKIAYYGLPAAGILLLAMLNRRSTPTNAPHSPSPRALQHLTVLAAELQAGSIIQPRDPNYDLMAKATHALQSFIDSAMSETMQTDYAPRLPDPMMDEWPGFTNSLPMDFEIGFWESLADHPLLNLNGPSGSTGLE</sequence>
<dbReference type="GeneID" id="38110410"/>
<dbReference type="EC" id="4.1.1.1" evidence="4"/>
<dbReference type="OrthoDB" id="4898680at2759"/>
<protein>
    <recommendedName>
        <fullName evidence="5">Pyruvate decarboxylase</fullName>
        <ecNumber evidence="4">4.1.1.1</ecNumber>
    </recommendedName>
</protein>
<dbReference type="InterPro" id="IPR029035">
    <property type="entry name" value="DHS-like_NAD/FAD-binding_dom"/>
</dbReference>
<keyword evidence="15" id="KW-1185">Reference proteome</keyword>
<dbReference type="GO" id="GO:0000287">
    <property type="term" value="F:magnesium ion binding"/>
    <property type="evidence" value="ECO:0007669"/>
    <property type="project" value="InterPro"/>
</dbReference>
<dbReference type="AlphaFoldDB" id="A0A3D8T3Z3"/>
<dbReference type="CDD" id="cd12148">
    <property type="entry name" value="fungal_TF_MHR"/>
    <property type="match status" value="1"/>
</dbReference>
<dbReference type="RefSeq" id="XP_026607901.1">
    <property type="nucleotide sequence ID" value="XM_026742056.1"/>
</dbReference>
<dbReference type="InterPro" id="IPR047214">
    <property type="entry name" value="TPP_PDC_IPDC"/>
</dbReference>
<dbReference type="Pfam" id="PF02775">
    <property type="entry name" value="TPP_enzyme_C"/>
    <property type="match status" value="1"/>
</dbReference>
<name>A0A3D8T3Z3_9EURO</name>
<dbReference type="GO" id="GO:0030976">
    <property type="term" value="F:thiamine pyrophosphate binding"/>
    <property type="evidence" value="ECO:0007669"/>
    <property type="project" value="InterPro"/>
</dbReference>
<comment type="similarity">
    <text evidence="3">Belongs to the TPP enzyme family.</text>
</comment>
<dbReference type="CDD" id="cd02005">
    <property type="entry name" value="TPP_PDC_IPDC"/>
    <property type="match status" value="1"/>
</dbReference>
<dbReference type="FunFam" id="3.40.50.970:FF:000019">
    <property type="entry name" value="Pyruvate decarboxylase isozyme"/>
    <property type="match status" value="1"/>
</dbReference>
<evidence type="ECO:0000256" key="5">
    <source>
        <dbReference type="ARBA" id="ARBA00014422"/>
    </source>
</evidence>
<dbReference type="EMBL" id="PVWQ01000001">
    <property type="protein sequence ID" value="RDW92718.1"/>
    <property type="molecule type" value="Genomic_DNA"/>
</dbReference>
<evidence type="ECO:0000256" key="1">
    <source>
        <dbReference type="ARBA" id="ARBA00001041"/>
    </source>
</evidence>
<dbReference type="SUPFAM" id="SSF52467">
    <property type="entry name" value="DHS-like NAD/FAD-binding domain"/>
    <property type="match status" value="1"/>
</dbReference>
<evidence type="ECO:0000259" key="12">
    <source>
        <dbReference type="Pfam" id="PF02775"/>
    </source>
</evidence>
<evidence type="ECO:0000313" key="15">
    <source>
        <dbReference type="Proteomes" id="UP000256690"/>
    </source>
</evidence>
<keyword evidence="9" id="KW-0786">Thiamine pyrophosphate</keyword>
<accession>A0A3D8T3Z3</accession>
<dbReference type="InterPro" id="IPR012001">
    <property type="entry name" value="Thiamin_PyroP_enz_TPP-bd_dom"/>
</dbReference>